<dbReference type="GO" id="GO:0016787">
    <property type="term" value="F:hydrolase activity"/>
    <property type="evidence" value="ECO:0007669"/>
    <property type="project" value="UniProtKB-KW"/>
</dbReference>
<dbReference type="GO" id="GO:0006271">
    <property type="term" value="P:DNA strand elongation involved in DNA replication"/>
    <property type="evidence" value="ECO:0007669"/>
    <property type="project" value="TreeGrafter"/>
</dbReference>
<gene>
    <name evidence="15" type="primary">Aste57867_24564</name>
    <name evidence="14" type="ORF">As57867_024486</name>
    <name evidence="15" type="ORF">ASTE57867_24564</name>
</gene>
<dbReference type="GO" id="GO:0042555">
    <property type="term" value="C:MCM complex"/>
    <property type="evidence" value="ECO:0007669"/>
    <property type="project" value="InterPro"/>
</dbReference>
<dbReference type="PRINTS" id="PR01660">
    <property type="entry name" value="MCMPROTEIN4"/>
</dbReference>
<evidence type="ECO:0000256" key="6">
    <source>
        <dbReference type="ARBA" id="ARBA00022801"/>
    </source>
</evidence>
<comment type="similarity">
    <text evidence="2 11">Belongs to the MCM family.</text>
</comment>
<evidence type="ECO:0000256" key="3">
    <source>
        <dbReference type="ARBA" id="ARBA00012551"/>
    </source>
</evidence>
<evidence type="ECO:0000256" key="9">
    <source>
        <dbReference type="ARBA" id="ARBA00023125"/>
    </source>
</evidence>
<evidence type="ECO:0000256" key="1">
    <source>
        <dbReference type="ARBA" id="ARBA00004123"/>
    </source>
</evidence>
<evidence type="ECO:0000256" key="11">
    <source>
        <dbReference type="RuleBase" id="RU004070"/>
    </source>
</evidence>
<organism evidence="15 16">
    <name type="scientific">Aphanomyces stellatus</name>
    <dbReference type="NCBI Taxonomy" id="120398"/>
    <lineage>
        <taxon>Eukaryota</taxon>
        <taxon>Sar</taxon>
        <taxon>Stramenopiles</taxon>
        <taxon>Oomycota</taxon>
        <taxon>Saprolegniomycetes</taxon>
        <taxon>Saprolegniales</taxon>
        <taxon>Verrucalvaceae</taxon>
        <taxon>Aphanomyces</taxon>
    </lineage>
</organism>
<dbReference type="EMBL" id="CAADRA010007431">
    <property type="protein sequence ID" value="VFU01203.1"/>
    <property type="molecule type" value="Genomic_DNA"/>
</dbReference>
<dbReference type="GO" id="GO:0003697">
    <property type="term" value="F:single-stranded DNA binding"/>
    <property type="evidence" value="ECO:0007669"/>
    <property type="project" value="TreeGrafter"/>
</dbReference>
<dbReference type="InterPro" id="IPR027417">
    <property type="entry name" value="P-loop_NTPase"/>
</dbReference>
<reference evidence="14" key="2">
    <citation type="submission" date="2019-06" db="EMBL/GenBank/DDBJ databases">
        <title>Genomics analysis of Aphanomyces spp. identifies a new class of oomycete effector associated with host adaptation.</title>
        <authorList>
            <person name="Gaulin E."/>
        </authorList>
    </citation>
    <scope>NUCLEOTIDE SEQUENCE</scope>
    <source>
        <strain evidence="14">CBS 578.67</strain>
    </source>
</reference>
<dbReference type="Pfam" id="PF17207">
    <property type="entry name" value="MCM_OB"/>
    <property type="match status" value="1"/>
</dbReference>
<dbReference type="Pfam" id="PF14551">
    <property type="entry name" value="MCM_N"/>
    <property type="match status" value="1"/>
</dbReference>
<feature type="domain" description="MCM C-terminal AAA(+) ATPase" evidence="13">
    <location>
        <begin position="585"/>
        <end position="802"/>
    </location>
</feature>
<keyword evidence="8 11" id="KW-0067">ATP-binding</keyword>
<dbReference type="InterPro" id="IPR033762">
    <property type="entry name" value="MCM_OB"/>
</dbReference>
<keyword evidence="5 11" id="KW-0547">Nucleotide-binding</keyword>
<dbReference type="GO" id="GO:1902975">
    <property type="term" value="P:mitotic DNA replication initiation"/>
    <property type="evidence" value="ECO:0007669"/>
    <property type="project" value="TreeGrafter"/>
</dbReference>
<dbReference type="Gene3D" id="2.40.50.140">
    <property type="entry name" value="Nucleic acid-binding proteins"/>
    <property type="match status" value="1"/>
</dbReference>
<feature type="compositionally biased region" description="Low complexity" evidence="12">
    <location>
        <begin position="179"/>
        <end position="222"/>
    </location>
</feature>
<dbReference type="InterPro" id="IPR012340">
    <property type="entry name" value="NA-bd_OB-fold"/>
</dbReference>
<dbReference type="Gene3D" id="2.20.28.10">
    <property type="match status" value="1"/>
</dbReference>
<evidence type="ECO:0000256" key="12">
    <source>
        <dbReference type="SAM" id="MobiDB-lite"/>
    </source>
</evidence>
<dbReference type="SMART" id="SM00350">
    <property type="entry name" value="MCM"/>
    <property type="match status" value="1"/>
</dbReference>
<dbReference type="InterPro" id="IPR036388">
    <property type="entry name" value="WH-like_DNA-bd_sf"/>
</dbReference>
<keyword evidence="7" id="KW-0347">Helicase</keyword>
<evidence type="ECO:0000256" key="10">
    <source>
        <dbReference type="ARBA" id="ARBA00023242"/>
    </source>
</evidence>
<name>A0A485LQP8_9STRA</name>
<accession>A0A485LQP8</accession>
<feature type="region of interest" description="Disordered" evidence="12">
    <location>
        <begin position="1"/>
        <end position="139"/>
    </location>
</feature>
<dbReference type="PRINTS" id="PR01657">
    <property type="entry name" value="MCMFAMILY"/>
</dbReference>
<feature type="compositionally biased region" description="Pro residues" evidence="12">
    <location>
        <begin position="48"/>
        <end position="58"/>
    </location>
</feature>
<evidence type="ECO:0000313" key="16">
    <source>
        <dbReference type="Proteomes" id="UP000332933"/>
    </source>
</evidence>
<dbReference type="SUPFAM" id="SSF52540">
    <property type="entry name" value="P-loop containing nucleoside triphosphate hydrolases"/>
    <property type="match status" value="1"/>
</dbReference>
<evidence type="ECO:0000313" key="15">
    <source>
        <dbReference type="EMBL" id="VFU01203.1"/>
    </source>
</evidence>
<evidence type="ECO:0000256" key="2">
    <source>
        <dbReference type="ARBA" id="ARBA00008010"/>
    </source>
</evidence>
<dbReference type="PANTHER" id="PTHR11630">
    <property type="entry name" value="DNA REPLICATION LICENSING FACTOR MCM FAMILY MEMBER"/>
    <property type="match status" value="1"/>
</dbReference>
<dbReference type="FunFam" id="3.40.50.300:FF:000217">
    <property type="entry name" value="DNA helicase"/>
    <property type="match status" value="1"/>
</dbReference>
<dbReference type="GO" id="GO:0017116">
    <property type="term" value="F:single-stranded DNA helicase activity"/>
    <property type="evidence" value="ECO:0007669"/>
    <property type="project" value="TreeGrafter"/>
</dbReference>
<dbReference type="Gene3D" id="1.10.10.10">
    <property type="entry name" value="Winged helix-like DNA-binding domain superfamily/Winged helix DNA-binding domain"/>
    <property type="match status" value="1"/>
</dbReference>
<evidence type="ECO:0000256" key="7">
    <source>
        <dbReference type="ARBA" id="ARBA00022806"/>
    </source>
</evidence>
<dbReference type="GO" id="GO:0005634">
    <property type="term" value="C:nucleus"/>
    <property type="evidence" value="ECO:0007669"/>
    <property type="project" value="UniProtKB-SubCell"/>
</dbReference>
<dbReference type="Pfam" id="PF00493">
    <property type="entry name" value="MCM"/>
    <property type="match status" value="1"/>
</dbReference>
<evidence type="ECO:0000313" key="14">
    <source>
        <dbReference type="EMBL" id="KAF0683439.1"/>
    </source>
</evidence>
<dbReference type="InterPro" id="IPR001208">
    <property type="entry name" value="MCM_dom"/>
</dbReference>
<dbReference type="Gene3D" id="3.40.50.300">
    <property type="entry name" value="P-loop containing nucleotide triphosphate hydrolases"/>
    <property type="match status" value="1"/>
</dbReference>
<feature type="region of interest" description="Disordered" evidence="12">
    <location>
        <begin position="178"/>
        <end position="232"/>
    </location>
</feature>
<keyword evidence="9 11" id="KW-0238">DNA-binding</keyword>
<dbReference type="GO" id="GO:0000727">
    <property type="term" value="P:double-strand break repair via break-induced replication"/>
    <property type="evidence" value="ECO:0007669"/>
    <property type="project" value="TreeGrafter"/>
</dbReference>
<protein>
    <recommendedName>
        <fullName evidence="3">DNA helicase</fullName>
        <ecNumber evidence="3">3.6.4.12</ecNumber>
    </recommendedName>
</protein>
<keyword evidence="6" id="KW-0378">Hydrolase</keyword>
<evidence type="ECO:0000256" key="8">
    <source>
        <dbReference type="ARBA" id="ARBA00022840"/>
    </source>
</evidence>
<dbReference type="EC" id="3.6.4.12" evidence="3"/>
<dbReference type="InterPro" id="IPR008047">
    <property type="entry name" value="MCM_4"/>
</dbReference>
<dbReference type="InterPro" id="IPR041562">
    <property type="entry name" value="MCM_lid"/>
</dbReference>
<dbReference type="FunFam" id="2.20.28.10:FF:000003">
    <property type="entry name" value="DNA helicase"/>
    <property type="match status" value="1"/>
</dbReference>
<dbReference type="CDD" id="cd17755">
    <property type="entry name" value="MCM4"/>
    <property type="match status" value="1"/>
</dbReference>
<dbReference type="InterPro" id="IPR027925">
    <property type="entry name" value="MCM_N"/>
</dbReference>
<comment type="subcellular location">
    <subcellularLocation>
        <location evidence="1">Nucleus</location>
    </subcellularLocation>
</comment>
<dbReference type="EMBL" id="VJMH01007405">
    <property type="protein sequence ID" value="KAF0683439.1"/>
    <property type="molecule type" value="Genomic_DNA"/>
</dbReference>
<dbReference type="OrthoDB" id="10251574at2759"/>
<dbReference type="SUPFAM" id="SSF50249">
    <property type="entry name" value="Nucleic acid-binding proteins"/>
    <property type="match status" value="1"/>
</dbReference>
<dbReference type="InterPro" id="IPR018525">
    <property type="entry name" value="MCM_CS"/>
</dbReference>
<dbReference type="PANTHER" id="PTHR11630:SF66">
    <property type="entry name" value="DNA REPLICATION LICENSING FACTOR MCM4"/>
    <property type="match status" value="1"/>
</dbReference>
<dbReference type="Gene3D" id="3.30.1640.10">
    <property type="entry name" value="mini-chromosome maintenance (MCM) complex, chain A, domain 1"/>
    <property type="match status" value="1"/>
</dbReference>
<dbReference type="GO" id="GO:0005524">
    <property type="term" value="F:ATP binding"/>
    <property type="evidence" value="ECO:0007669"/>
    <property type="project" value="UniProtKB-KW"/>
</dbReference>
<keyword evidence="16" id="KW-1185">Reference proteome</keyword>
<dbReference type="Proteomes" id="UP000332933">
    <property type="component" value="Unassembled WGS sequence"/>
</dbReference>
<evidence type="ECO:0000256" key="4">
    <source>
        <dbReference type="ARBA" id="ARBA00022705"/>
    </source>
</evidence>
<dbReference type="Pfam" id="PF17855">
    <property type="entry name" value="MCM_lid"/>
    <property type="match status" value="1"/>
</dbReference>
<evidence type="ECO:0000256" key="5">
    <source>
        <dbReference type="ARBA" id="ARBA00022741"/>
    </source>
</evidence>
<reference evidence="15 16" key="1">
    <citation type="submission" date="2019-03" db="EMBL/GenBank/DDBJ databases">
        <authorList>
            <person name="Gaulin E."/>
            <person name="Dumas B."/>
        </authorList>
    </citation>
    <scope>NUCLEOTIDE SEQUENCE [LARGE SCALE GENOMIC DNA]</scope>
    <source>
        <strain evidence="15">CBS 568.67</strain>
    </source>
</reference>
<feature type="compositionally biased region" description="Low complexity" evidence="12">
    <location>
        <begin position="111"/>
        <end position="121"/>
    </location>
</feature>
<keyword evidence="10" id="KW-0539">Nucleus</keyword>
<dbReference type="PROSITE" id="PS00847">
    <property type="entry name" value="MCM_1"/>
    <property type="match status" value="1"/>
</dbReference>
<dbReference type="PROSITE" id="PS50051">
    <property type="entry name" value="MCM_2"/>
    <property type="match status" value="1"/>
</dbReference>
<dbReference type="InterPro" id="IPR031327">
    <property type="entry name" value="MCM"/>
</dbReference>
<proteinExistence type="inferred from homology"/>
<keyword evidence="4" id="KW-0235">DNA replication</keyword>
<sequence length="1006" mass="110411">MADNAPPETPPSSPLQQTDEPNTMPLPNTPPSSPLVGNGESAATQPLPQTPPSSPLPQPAAADLPQTPPSSPLQRPAAADLPQTPPSSPLTPMQSTQRPIMRTPATPPSPSSYSQPSVSISATQDPHHSYNPDYSASIDATPLPRYLGRYADGDLNLSALNRPLPRGDLGRSQVRLEVPTPSAASAPADISPPSSPMSENQQRRLLPAAPASPGSASVSVRPTAFGGDDVPPPMAEDAYSNAVVWGTNVSVTESMRLFRDFLNKFSPAQLLGDADESYYVKVLRQIHLTQEGVFNLDCQHLLHFGGETTKLYTQLLHFPQVLIRILDMVVQDAYKMLFPDDADATRIQVRPFNLKEIQAMRNLNPADIDQLVSLRGMITRCSAVIPDLKMAFFRCTMCHASVEVELDRGRIDEPSVRSLAAIFFMLTRVCRRCRFAAIATRATRWKFYTIGVRSPTSNWSVHIQIGRFFTGCAVQVKMQETPDAIPEGETPYTVMLFCFDDLVDDVRPGDKIEVTGIYRAVPLRATVKQRVVKSVFKTYIDVVHFRKVDELYNQNSTHFHDENAVDTVTAAKIEEFRRIAADPLVYENLSHSLAPSIWELDDVKKGVLCQLFGGTRKDKAADTPHTGALEIQKKQTRSDLNVLLCGDPGTSKSQLLSYVHKLAPRGIYTSGKGSSAVGLTASVIRDMETGDLVLESGALVLSDEGICCIDEFDKMSDSARSVLHEVMEQQTVSIAKAGIICSLNARASILASANPIESRYNPAKSVIENINILPTLLSRFDLIYLILDRPNADSDRQLARHIVSLYYDSYAIRATTRTSEVISMSLLSEYIAYAKAHVHPQLTEAAATDLVAGYLGLRRMGNNRKNITATPRQLESLIRIAEALAKMKLSDTVTPREVQEALRLMHVATQKAAMDPRTGTIDMDMITTGLATLDRQTLQTMVEELKSILESEGSLSLGEAKRKLEEARGAETKQTDFQSAVRSLEEEGIVQITHGTLRVLNHRSGE</sequence>
<evidence type="ECO:0000259" key="13">
    <source>
        <dbReference type="PROSITE" id="PS50051"/>
    </source>
</evidence>
<dbReference type="AlphaFoldDB" id="A0A485LQP8"/>